<dbReference type="Proteomes" id="UP001345963">
    <property type="component" value="Unassembled WGS sequence"/>
</dbReference>
<evidence type="ECO:0000256" key="1">
    <source>
        <dbReference type="SAM" id="MobiDB-lite"/>
    </source>
</evidence>
<keyword evidence="3" id="KW-1185">Reference proteome</keyword>
<evidence type="ECO:0000313" key="3">
    <source>
        <dbReference type="Proteomes" id="UP001345963"/>
    </source>
</evidence>
<dbReference type="EMBL" id="JAHUTI010008342">
    <property type="protein sequence ID" value="MED6234467.1"/>
    <property type="molecule type" value="Genomic_DNA"/>
</dbReference>
<sequence length="121" mass="13789">MPFFTTEDFNKLEQKLTVLEVKLHQLAVNIEVNMGYSDNSTLPVIPNSESQLNDSASKQNTENKPTGSPPACFRCKAKKSRKTTHWKISAIKQIRMARITEKCPRFPWEKETLTASCCQNN</sequence>
<protein>
    <submittedName>
        <fullName evidence="2">Uncharacterized protein</fullName>
    </submittedName>
</protein>
<feature type="region of interest" description="Disordered" evidence="1">
    <location>
        <begin position="41"/>
        <end position="74"/>
    </location>
</feature>
<accession>A0ABU7A8L2</accession>
<name>A0ABU7A8L2_9TELE</name>
<evidence type="ECO:0000313" key="2">
    <source>
        <dbReference type="EMBL" id="MED6234467.1"/>
    </source>
</evidence>
<gene>
    <name evidence="2" type="ORF">ATANTOWER_030727</name>
</gene>
<comment type="caution">
    <text evidence="2">The sequence shown here is derived from an EMBL/GenBank/DDBJ whole genome shotgun (WGS) entry which is preliminary data.</text>
</comment>
<proteinExistence type="predicted"/>
<reference evidence="2 3" key="1">
    <citation type="submission" date="2021-07" db="EMBL/GenBank/DDBJ databases">
        <authorList>
            <person name="Palmer J.M."/>
        </authorList>
    </citation>
    <scope>NUCLEOTIDE SEQUENCE [LARGE SCALE GENOMIC DNA]</scope>
    <source>
        <strain evidence="2 3">AT_MEX2019</strain>
        <tissue evidence="2">Muscle</tissue>
    </source>
</reference>
<organism evidence="2 3">
    <name type="scientific">Ataeniobius toweri</name>
    <dbReference type="NCBI Taxonomy" id="208326"/>
    <lineage>
        <taxon>Eukaryota</taxon>
        <taxon>Metazoa</taxon>
        <taxon>Chordata</taxon>
        <taxon>Craniata</taxon>
        <taxon>Vertebrata</taxon>
        <taxon>Euteleostomi</taxon>
        <taxon>Actinopterygii</taxon>
        <taxon>Neopterygii</taxon>
        <taxon>Teleostei</taxon>
        <taxon>Neoteleostei</taxon>
        <taxon>Acanthomorphata</taxon>
        <taxon>Ovalentaria</taxon>
        <taxon>Atherinomorphae</taxon>
        <taxon>Cyprinodontiformes</taxon>
        <taxon>Goodeidae</taxon>
        <taxon>Ataeniobius</taxon>
    </lineage>
</organism>
<feature type="compositionally biased region" description="Polar residues" evidence="1">
    <location>
        <begin position="41"/>
        <end position="66"/>
    </location>
</feature>